<evidence type="ECO:0000313" key="2">
    <source>
        <dbReference type="EMBL" id="RID71220.1"/>
    </source>
</evidence>
<evidence type="ECO:0000259" key="1">
    <source>
        <dbReference type="Pfam" id="PF13456"/>
    </source>
</evidence>
<sequence length="266" mass="28993">MSSLRNNDEKRLGLVSTELWTRHGNVGGWSACLNSTNAYPSDIPPGIEVKCSKTGVQGEFLYDQDTLVELSNQDSIHSSSLSSLSRTYATVSRSSLLNNMISGTVEIHLISRIIIVSITAGLAYLMNCIAKSSFSRSIAKALIFTRQSRTSNTRGSTQQDSVRSPVVAEALTPLTLQSGFITAENLELPTLKMLSDNSTLVRAINNDNQSKEIYGIVKNIQQLSSDFVDIWFLLISRRCIGDADGLAKTTLGCSLVLDPVWTGPWA</sequence>
<evidence type="ECO:0000313" key="3">
    <source>
        <dbReference type="Proteomes" id="UP000264353"/>
    </source>
</evidence>
<organism evidence="2 3">
    <name type="scientific">Brassica campestris</name>
    <name type="common">Field mustard</name>
    <dbReference type="NCBI Taxonomy" id="3711"/>
    <lineage>
        <taxon>Eukaryota</taxon>
        <taxon>Viridiplantae</taxon>
        <taxon>Streptophyta</taxon>
        <taxon>Embryophyta</taxon>
        <taxon>Tracheophyta</taxon>
        <taxon>Spermatophyta</taxon>
        <taxon>Magnoliopsida</taxon>
        <taxon>eudicotyledons</taxon>
        <taxon>Gunneridae</taxon>
        <taxon>Pentapetalae</taxon>
        <taxon>rosids</taxon>
        <taxon>malvids</taxon>
        <taxon>Brassicales</taxon>
        <taxon>Brassicaceae</taxon>
        <taxon>Brassiceae</taxon>
        <taxon>Brassica</taxon>
    </lineage>
</organism>
<dbReference type="Pfam" id="PF13456">
    <property type="entry name" value="RVT_3"/>
    <property type="match status" value="1"/>
</dbReference>
<dbReference type="InterPro" id="IPR002156">
    <property type="entry name" value="RNaseH_domain"/>
</dbReference>
<proteinExistence type="predicted"/>
<reference evidence="2 3" key="1">
    <citation type="submission" date="2018-06" db="EMBL/GenBank/DDBJ databases">
        <title>WGS assembly of Brassica rapa FPsc.</title>
        <authorList>
            <person name="Bowman J."/>
            <person name="Kohchi T."/>
            <person name="Yamato K."/>
            <person name="Jenkins J."/>
            <person name="Shu S."/>
            <person name="Ishizaki K."/>
            <person name="Yamaoka S."/>
            <person name="Nishihama R."/>
            <person name="Nakamura Y."/>
            <person name="Berger F."/>
            <person name="Adam C."/>
            <person name="Aki S."/>
            <person name="Althoff F."/>
            <person name="Araki T."/>
            <person name="Arteaga-Vazquez M."/>
            <person name="Balasubrmanian S."/>
            <person name="Bauer D."/>
            <person name="Boehm C."/>
            <person name="Briginshaw L."/>
            <person name="Caballero-Perez J."/>
            <person name="Catarino B."/>
            <person name="Chen F."/>
            <person name="Chiyoda S."/>
            <person name="Chovatia M."/>
            <person name="Davies K."/>
            <person name="Delmans M."/>
            <person name="Demura T."/>
            <person name="Dierschke T."/>
            <person name="Dolan L."/>
            <person name="Dorantes-Acosta A."/>
            <person name="Eklund D."/>
            <person name="Florent S."/>
            <person name="Flores-Sandoval E."/>
            <person name="Fujiyama A."/>
            <person name="Fukuzawa H."/>
            <person name="Galik B."/>
            <person name="Grimanelli D."/>
            <person name="Grimwood J."/>
            <person name="Grossniklaus U."/>
            <person name="Hamada T."/>
            <person name="Haseloff J."/>
            <person name="Hetherington A."/>
            <person name="Higo A."/>
            <person name="Hirakawa Y."/>
            <person name="Hundley H."/>
            <person name="Ikeda Y."/>
            <person name="Inoue K."/>
            <person name="Inoue S."/>
            <person name="Ishida S."/>
            <person name="Jia Q."/>
            <person name="Kakita M."/>
            <person name="Kanazawa T."/>
            <person name="Kawai Y."/>
            <person name="Kawashima T."/>
            <person name="Kennedy M."/>
            <person name="Kinose K."/>
            <person name="Kinoshita T."/>
            <person name="Kohara Y."/>
            <person name="Koide E."/>
            <person name="Komatsu K."/>
            <person name="Kopischke S."/>
            <person name="Kubo M."/>
            <person name="Kyozuka J."/>
            <person name="Lagercrantz U."/>
            <person name="Lin S."/>
            <person name="Lindquist E."/>
            <person name="Lipzen A."/>
            <person name="Lu C."/>
            <person name="Luna E."/>
            <person name="Martienssen R."/>
            <person name="Minamino N."/>
            <person name="Mizutani M."/>
            <person name="Mizutani M."/>
            <person name="Mochizuki N."/>
            <person name="Monte I."/>
            <person name="Mosher R."/>
            <person name="Nagasaki H."/>
            <person name="Nakagami H."/>
            <person name="Naramoto S."/>
            <person name="Nishitani K."/>
            <person name="Ohtani M."/>
            <person name="Okamoto T."/>
            <person name="Okumura M."/>
            <person name="Phillips J."/>
            <person name="Pollak B."/>
            <person name="Reinders A."/>
            <person name="Roevekamp M."/>
            <person name="Sano R."/>
            <person name="Sawa S."/>
            <person name="Schmid M."/>
            <person name="Shirakawa M."/>
            <person name="Solano R."/>
            <person name="Spunde A."/>
            <person name="Suetsugu N."/>
            <person name="Sugano S."/>
            <person name="Sugiyama A."/>
            <person name="Sun R."/>
            <person name="Suzuki Y."/>
            <person name="Takenaka M."/>
            <person name="Takezawa D."/>
            <person name="Tomogane H."/>
            <person name="Tsuzuki M."/>
            <person name="Ueda T."/>
            <person name="Umeda M."/>
            <person name="Ward J."/>
            <person name="Watanabe Y."/>
            <person name="Yazaki K."/>
            <person name="Yokoyama R."/>
            <person name="Yoshitake Y."/>
            <person name="Yotsui I."/>
            <person name="Zachgo S."/>
            <person name="Schmutz J."/>
        </authorList>
    </citation>
    <scope>NUCLEOTIDE SEQUENCE [LARGE SCALE GENOMIC DNA]</scope>
    <source>
        <strain evidence="3">cv. B-3</strain>
    </source>
</reference>
<dbReference type="EMBL" id="CM010630">
    <property type="protein sequence ID" value="RID71220.1"/>
    <property type="molecule type" value="Genomic_DNA"/>
</dbReference>
<dbReference type="AlphaFoldDB" id="A0A398A6E1"/>
<dbReference type="GO" id="GO:0004523">
    <property type="term" value="F:RNA-DNA hybrid ribonuclease activity"/>
    <property type="evidence" value="ECO:0007669"/>
    <property type="project" value="InterPro"/>
</dbReference>
<feature type="domain" description="RNase H type-1" evidence="1">
    <location>
        <begin position="157"/>
        <end position="249"/>
    </location>
</feature>
<accession>A0A398A6E1</accession>
<protein>
    <recommendedName>
        <fullName evidence="1">RNase H type-1 domain-containing protein</fullName>
    </recommendedName>
</protein>
<name>A0A398A6E1_BRACM</name>
<dbReference type="GO" id="GO:0003676">
    <property type="term" value="F:nucleic acid binding"/>
    <property type="evidence" value="ECO:0007669"/>
    <property type="project" value="InterPro"/>
</dbReference>
<gene>
    <name evidence="2" type="ORF">BRARA_C03170</name>
</gene>
<dbReference type="Proteomes" id="UP000264353">
    <property type="component" value="Chromosome A3"/>
</dbReference>